<evidence type="ECO:0000313" key="3">
    <source>
        <dbReference type="EMBL" id="PND40472.1"/>
    </source>
</evidence>
<keyword evidence="4" id="KW-1185">Reference proteome</keyword>
<dbReference type="PANTHER" id="PTHR42709:SF4">
    <property type="entry name" value="INNER MEMBRANE PROTEIN YQAA"/>
    <property type="match status" value="1"/>
</dbReference>
<dbReference type="AlphaFoldDB" id="A0A2N8L437"/>
<dbReference type="EMBL" id="POSP01000001">
    <property type="protein sequence ID" value="PND40472.1"/>
    <property type="molecule type" value="Genomic_DNA"/>
</dbReference>
<proteinExistence type="predicted"/>
<accession>A0A2N8L437</accession>
<dbReference type="OrthoDB" id="5419086at2"/>
<feature type="transmembrane region" description="Helical" evidence="1">
    <location>
        <begin position="56"/>
        <end position="77"/>
    </location>
</feature>
<organism evidence="3 4">
    <name type="scientific">Kinneretia aquatilis</name>
    <dbReference type="NCBI Taxonomy" id="2070761"/>
    <lineage>
        <taxon>Bacteria</taxon>
        <taxon>Pseudomonadati</taxon>
        <taxon>Pseudomonadota</taxon>
        <taxon>Betaproteobacteria</taxon>
        <taxon>Burkholderiales</taxon>
        <taxon>Sphaerotilaceae</taxon>
        <taxon>Roseateles</taxon>
    </lineage>
</organism>
<sequence>METALQNMIHGLLAWAALPAVGLPAVFLIALVSATLLPLGSEPAVFLLVKADPAMFWPAVLVATVGNTLGGAISWWMGRGAELAYEHRVKRAPPNPRALAWLQQFGAKACLLSWLPGVGDPLCAVAGWLRLPFWPCVAYMAVGKFCRYVLMTAALIWVFPGSAP</sequence>
<keyword evidence="1" id="KW-0472">Membrane</keyword>
<gene>
    <name evidence="3" type="ORF">C1O66_01820</name>
</gene>
<feature type="transmembrane region" description="Helical" evidence="1">
    <location>
        <begin position="137"/>
        <end position="159"/>
    </location>
</feature>
<dbReference type="Pfam" id="PF09335">
    <property type="entry name" value="VTT_dom"/>
    <property type="match status" value="1"/>
</dbReference>
<protein>
    <recommendedName>
        <fullName evidence="2">VTT domain-containing protein</fullName>
    </recommendedName>
</protein>
<evidence type="ECO:0000259" key="2">
    <source>
        <dbReference type="Pfam" id="PF09335"/>
    </source>
</evidence>
<feature type="transmembrane region" description="Helical" evidence="1">
    <location>
        <begin position="12"/>
        <end position="36"/>
    </location>
</feature>
<evidence type="ECO:0000313" key="4">
    <source>
        <dbReference type="Proteomes" id="UP000235916"/>
    </source>
</evidence>
<dbReference type="InterPro" id="IPR051311">
    <property type="entry name" value="DedA_domain"/>
</dbReference>
<dbReference type="RefSeq" id="WP_102766605.1">
    <property type="nucleotide sequence ID" value="NZ_POSP01000001.1"/>
</dbReference>
<keyword evidence="1" id="KW-1133">Transmembrane helix</keyword>
<feature type="domain" description="VTT" evidence="2">
    <location>
        <begin position="55"/>
        <end position="152"/>
    </location>
</feature>
<name>A0A2N8L437_9BURK</name>
<evidence type="ECO:0000256" key="1">
    <source>
        <dbReference type="SAM" id="Phobius"/>
    </source>
</evidence>
<dbReference type="InterPro" id="IPR032816">
    <property type="entry name" value="VTT_dom"/>
</dbReference>
<comment type="caution">
    <text evidence="3">The sequence shown here is derived from an EMBL/GenBank/DDBJ whole genome shotgun (WGS) entry which is preliminary data.</text>
</comment>
<keyword evidence="1" id="KW-0812">Transmembrane</keyword>
<dbReference type="PANTHER" id="PTHR42709">
    <property type="entry name" value="ALKALINE PHOSPHATASE LIKE PROTEIN"/>
    <property type="match status" value="1"/>
</dbReference>
<dbReference type="Proteomes" id="UP000235916">
    <property type="component" value="Unassembled WGS sequence"/>
</dbReference>
<reference evidence="3 4" key="1">
    <citation type="submission" date="2018-01" db="EMBL/GenBank/DDBJ databases">
        <title>Draft genome sequence of Paucibacter aquatile CR182 isolated from freshwater of the Nakdong River.</title>
        <authorList>
            <person name="Choi A."/>
            <person name="Chung E.J."/>
        </authorList>
    </citation>
    <scope>NUCLEOTIDE SEQUENCE [LARGE SCALE GENOMIC DNA]</scope>
    <source>
        <strain evidence="3 4">CR182</strain>
    </source>
</reference>